<proteinExistence type="predicted"/>
<protein>
    <submittedName>
        <fullName evidence="1">3-hydroxyisobutyrate dehydrogenase-like beta-hydroxyacid dehydrogenase</fullName>
    </submittedName>
</protein>
<sequence>MAKKKSRQALSAIAAASRAEATEAIYFARKCGLTPEEALRMMREAHEAEHKAPDSGKRKR</sequence>
<keyword evidence="2" id="KW-1185">Reference proteome</keyword>
<gene>
    <name evidence="1" type="ORF">ABID26_005920</name>
</gene>
<name>A0ABV2I0U6_9HYPH</name>
<dbReference type="EMBL" id="JBEPLM010000015">
    <property type="protein sequence ID" value="MET3596501.1"/>
    <property type="molecule type" value="Genomic_DNA"/>
</dbReference>
<evidence type="ECO:0000313" key="2">
    <source>
        <dbReference type="Proteomes" id="UP001549036"/>
    </source>
</evidence>
<dbReference type="Proteomes" id="UP001549036">
    <property type="component" value="Unassembled WGS sequence"/>
</dbReference>
<accession>A0ABV2I0U6</accession>
<dbReference type="RefSeq" id="WP_292304913.1">
    <property type="nucleotide sequence ID" value="NZ_JBEPLM010000015.1"/>
</dbReference>
<organism evidence="1 2">
    <name type="scientific">Mesorhizobium shonense</name>
    <dbReference type="NCBI Taxonomy" id="1209948"/>
    <lineage>
        <taxon>Bacteria</taxon>
        <taxon>Pseudomonadati</taxon>
        <taxon>Pseudomonadota</taxon>
        <taxon>Alphaproteobacteria</taxon>
        <taxon>Hyphomicrobiales</taxon>
        <taxon>Phyllobacteriaceae</taxon>
        <taxon>Mesorhizobium</taxon>
    </lineage>
</organism>
<reference evidence="1 2" key="1">
    <citation type="submission" date="2024-06" db="EMBL/GenBank/DDBJ databases">
        <title>Genomic Encyclopedia of Type Strains, Phase IV (KMG-IV): sequencing the most valuable type-strain genomes for metagenomic binning, comparative biology and taxonomic classification.</title>
        <authorList>
            <person name="Goeker M."/>
        </authorList>
    </citation>
    <scope>NUCLEOTIDE SEQUENCE [LARGE SCALE GENOMIC DNA]</scope>
    <source>
        <strain evidence="1 2">DSM 29846</strain>
    </source>
</reference>
<comment type="caution">
    <text evidence="1">The sequence shown here is derived from an EMBL/GenBank/DDBJ whole genome shotgun (WGS) entry which is preliminary data.</text>
</comment>
<evidence type="ECO:0000313" key="1">
    <source>
        <dbReference type="EMBL" id="MET3596501.1"/>
    </source>
</evidence>